<evidence type="ECO:0000256" key="2">
    <source>
        <dbReference type="ARBA" id="ARBA00010973"/>
    </source>
</evidence>
<dbReference type="Gene3D" id="3.20.20.370">
    <property type="entry name" value="Glycoside hydrolase/deacetylase"/>
    <property type="match status" value="1"/>
</dbReference>
<evidence type="ECO:0000256" key="4">
    <source>
        <dbReference type="ARBA" id="ARBA00032976"/>
    </source>
</evidence>
<dbReference type="Pfam" id="PF01522">
    <property type="entry name" value="Polysacc_deac_1"/>
    <property type="match status" value="1"/>
</dbReference>
<dbReference type="EMBL" id="QOZG01000005">
    <property type="protein sequence ID" value="RCS23349.1"/>
    <property type="molecule type" value="Genomic_DNA"/>
</dbReference>
<evidence type="ECO:0000313" key="6">
    <source>
        <dbReference type="EMBL" id="RCS23349.1"/>
    </source>
</evidence>
<evidence type="ECO:0000313" key="7">
    <source>
        <dbReference type="Proteomes" id="UP000253420"/>
    </source>
</evidence>
<comment type="function">
    <text evidence="1">Is involved in generating a small heat-stable compound (Nod), an acylated oligomer of N-acetylglucosamine, that stimulates mitosis in various plant protoplasts.</text>
</comment>
<gene>
    <name evidence="6" type="ORF">DUT91_13765</name>
</gene>
<dbReference type="RefSeq" id="WP_114440964.1">
    <property type="nucleotide sequence ID" value="NZ_QOZG01000005.1"/>
</dbReference>
<name>A0A368K1U0_9HYPH</name>
<keyword evidence="7" id="KW-1185">Reference proteome</keyword>
<dbReference type="PANTHER" id="PTHR10587:SF134">
    <property type="entry name" value="SECRETED PROTEIN"/>
    <property type="match status" value="1"/>
</dbReference>
<comment type="caution">
    <text evidence="6">The sequence shown here is derived from an EMBL/GenBank/DDBJ whole genome shotgun (WGS) entry which is preliminary data.</text>
</comment>
<evidence type="ECO:0000256" key="3">
    <source>
        <dbReference type="ARBA" id="ARBA00020071"/>
    </source>
</evidence>
<dbReference type="Proteomes" id="UP000253420">
    <property type="component" value="Unassembled WGS sequence"/>
</dbReference>
<dbReference type="AlphaFoldDB" id="A0A368K1U0"/>
<reference evidence="6 7" key="1">
    <citation type="submission" date="2018-07" db="EMBL/GenBank/DDBJ databases">
        <title>The draft genome of Phyllobacterium salinisoli.</title>
        <authorList>
            <person name="Liu L."/>
            <person name="Li L."/>
            <person name="Zhang X."/>
            <person name="Liang L."/>
        </authorList>
    </citation>
    <scope>NUCLEOTIDE SEQUENCE [LARGE SCALE GENOMIC DNA]</scope>
    <source>
        <strain evidence="6 7">LLAN61</strain>
    </source>
</reference>
<proteinExistence type="inferred from homology"/>
<dbReference type="PANTHER" id="PTHR10587">
    <property type="entry name" value="GLYCOSYL TRANSFERASE-RELATED"/>
    <property type="match status" value="1"/>
</dbReference>
<feature type="domain" description="NodB homology" evidence="5">
    <location>
        <begin position="26"/>
        <end position="216"/>
    </location>
</feature>
<dbReference type="InterPro" id="IPR002509">
    <property type="entry name" value="NODB_dom"/>
</dbReference>
<protein>
    <recommendedName>
        <fullName evidence="3">Chitooligosaccharide deacetylase</fullName>
    </recommendedName>
    <alternativeName>
        <fullName evidence="4">Nodulation protein B</fullName>
    </alternativeName>
</protein>
<dbReference type="PROSITE" id="PS51677">
    <property type="entry name" value="NODB"/>
    <property type="match status" value="1"/>
</dbReference>
<dbReference type="InterPro" id="IPR011330">
    <property type="entry name" value="Glyco_hydro/deAcase_b/a-brl"/>
</dbReference>
<accession>A0A368K1U0</accession>
<dbReference type="InterPro" id="IPR050248">
    <property type="entry name" value="Polysacc_deacetylase_ArnD"/>
</dbReference>
<dbReference type="OrthoDB" id="9814083at2"/>
<dbReference type="GO" id="GO:0016810">
    <property type="term" value="F:hydrolase activity, acting on carbon-nitrogen (but not peptide) bonds"/>
    <property type="evidence" value="ECO:0007669"/>
    <property type="project" value="InterPro"/>
</dbReference>
<sequence>MGSAAAHADEIVEPRLRIAEGGAAGSQVALTLDACSGKTDARILDALVQNRIPATIFITGRWTRHNAGALAVMKAHPDLFELENHGLNHVPAIEGLPTMYGIKTAGTPDAIRAEVQGGVDSMWSAAGVKPHWYRDATARYSLGAVGLIEKMGYKVAGYSLNGDEGASLLAASVEKRIAAAKDGDVILSHINQPTHSAGAGVVKGILALKARGVRFVRLEDVQTSQTLDPVHMPKPLKTAAAVRMSSGS</sequence>
<dbReference type="SUPFAM" id="SSF88713">
    <property type="entry name" value="Glycoside hydrolase/deacetylase"/>
    <property type="match status" value="1"/>
</dbReference>
<organism evidence="6 7">
    <name type="scientific">Phyllobacterium salinisoli</name>
    <dbReference type="NCBI Taxonomy" id="1899321"/>
    <lineage>
        <taxon>Bacteria</taxon>
        <taxon>Pseudomonadati</taxon>
        <taxon>Pseudomonadota</taxon>
        <taxon>Alphaproteobacteria</taxon>
        <taxon>Hyphomicrobiales</taxon>
        <taxon>Phyllobacteriaceae</taxon>
        <taxon>Phyllobacterium</taxon>
    </lineage>
</organism>
<comment type="similarity">
    <text evidence="2">Belongs to the polysaccharide deacetylase family.</text>
</comment>
<evidence type="ECO:0000259" key="5">
    <source>
        <dbReference type="PROSITE" id="PS51677"/>
    </source>
</evidence>
<dbReference type="GO" id="GO:0005975">
    <property type="term" value="P:carbohydrate metabolic process"/>
    <property type="evidence" value="ECO:0007669"/>
    <property type="project" value="InterPro"/>
</dbReference>
<evidence type="ECO:0000256" key="1">
    <source>
        <dbReference type="ARBA" id="ARBA00003236"/>
    </source>
</evidence>